<gene>
    <name evidence="1" type="ORF">OG549_37735</name>
</gene>
<accession>A0AAU2VEM7</accession>
<evidence type="ECO:0008006" key="2">
    <source>
        <dbReference type="Google" id="ProtNLM"/>
    </source>
</evidence>
<organism evidence="1">
    <name type="scientific">Streptomyces sp. NBC_00003</name>
    <dbReference type="NCBI Taxonomy" id="2903608"/>
    <lineage>
        <taxon>Bacteria</taxon>
        <taxon>Bacillati</taxon>
        <taxon>Actinomycetota</taxon>
        <taxon>Actinomycetes</taxon>
        <taxon>Kitasatosporales</taxon>
        <taxon>Streptomycetaceae</taxon>
        <taxon>Streptomyces</taxon>
    </lineage>
</organism>
<evidence type="ECO:0000313" key="1">
    <source>
        <dbReference type="EMBL" id="WTW65921.1"/>
    </source>
</evidence>
<dbReference type="EMBL" id="CP108318">
    <property type="protein sequence ID" value="WTW65921.1"/>
    <property type="molecule type" value="Genomic_DNA"/>
</dbReference>
<protein>
    <recommendedName>
        <fullName evidence="2">Transposase</fullName>
    </recommendedName>
</protein>
<dbReference type="AlphaFoldDB" id="A0AAU2VEM7"/>
<name>A0AAU2VEM7_9ACTN</name>
<reference evidence="1" key="1">
    <citation type="submission" date="2022-10" db="EMBL/GenBank/DDBJ databases">
        <title>The complete genomes of actinobacterial strains from the NBC collection.</title>
        <authorList>
            <person name="Joergensen T.S."/>
            <person name="Alvarez Arevalo M."/>
            <person name="Sterndorff E.B."/>
            <person name="Faurdal D."/>
            <person name="Vuksanovic O."/>
            <person name="Mourched A.-S."/>
            <person name="Charusanti P."/>
            <person name="Shaw S."/>
            <person name="Blin K."/>
            <person name="Weber T."/>
        </authorList>
    </citation>
    <scope>NUCLEOTIDE SEQUENCE</scope>
    <source>
        <strain evidence="1">NBC_00003</strain>
    </source>
</reference>
<proteinExistence type="predicted"/>
<sequence length="87" mass="9592">MDHVKAAELEDRRYALTDALDDLRGCTDPKERTYLVAALLQRASELALLTGGHWLGDGKWLSRRLATANPPAGRRTAVGRLHPQVST</sequence>